<dbReference type="PANTHER" id="PTHR46008:SF38">
    <property type="entry name" value="CONCANAVALIN A-LIKE LECTIN_GLUCANASE DOMAIN-CONTAINING PROTEIN-RELATED"/>
    <property type="match status" value="1"/>
</dbReference>
<accession>A0AA35V4G4</accession>
<evidence type="ECO:0000256" key="13">
    <source>
        <dbReference type="ARBA" id="ARBA00047899"/>
    </source>
</evidence>
<comment type="catalytic activity">
    <reaction evidence="13">
        <text>L-threonyl-[protein] + ATP = O-phospho-L-threonyl-[protein] + ADP + H(+)</text>
        <dbReference type="Rhea" id="RHEA:46608"/>
        <dbReference type="Rhea" id="RHEA-COMP:11060"/>
        <dbReference type="Rhea" id="RHEA-COMP:11605"/>
        <dbReference type="ChEBI" id="CHEBI:15378"/>
        <dbReference type="ChEBI" id="CHEBI:30013"/>
        <dbReference type="ChEBI" id="CHEBI:30616"/>
        <dbReference type="ChEBI" id="CHEBI:61977"/>
        <dbReference type="ChEBI" id="CHEBI:456216"/>
        <dbReference type="EC" id="2.7.11.1"/>
    </reaction>
</comment>
<dbReference type="PANTHER" id="PTHR46008">
    <property type="entry name" value="LEAF RUST 10 DISEASE-RESISTANCE LOCUS RECEPTOR-LIKE PROTEIN KINASE-LIKE 1.4"/>
    <property type="match status" value="1"/>
</dbReference>
<evidence type="ECO:0000313" key="19">
    <source>
        <dbReference type="EMBL" id="CAI9261878.1"/>
    </source>
</evidence>
<evidence type="ECO:0000256" key="4">
    <source>
        <dbReference type="ARBA" id="ARBA00022679"/>
    </source>
</evidence>
<keyword evidence="20" id="KW-1185">Reference proteome</keyword>
<dbReference type="GO" id="GO:0004674">
    <property type="term" value="F:protein serine/threonine kinase activity"/>
    <property type="evidence" value="ECO:0007669"/>
    <property type="project" value="UniProtKB-KW"/>
</dbReference>
<feature type="signal peptide" evidence="17">
    <location>
        <begin position="1"/>
        <end position="27"/>
    </location>
</feature>
<organism evidence="19 20">
    <name type="scientific">Lactuca saligna</name>
    <name type="common">Willowleaf lettuce</name>
    <dbReference type="NCBI Taxonomy" id="75948"/>
    <lineage>
        <taxon>Eukaryota</taxon>
        <taxon>Viridiplantae</taxon>
        <taxon>Streptophyta</taxon>
        <taxon>Embryophyta</taxon>
        <taxon>Tracheophyta</taxon>
        <taxon>Spermatophyta</taxon>
        <taxon>Magnoliopsida</taxon>
        <taxon>eudicotyledons</taxon>
        <taxon>Gunneridae</taxon>
        <taxon>Pentapetalae</taxon>
        <taxon>asterids</taxon>
        <taxon>campanulids</taxon>
        <taxon>Asterales</taxon>
        <taxon>Asteraceae</taxon>
        <taxon>Cichorioideae</taxon>
        <taxon>Cichorieae</taxon>
        <taxon>Lactucinae</taxon>
        <taxon>Lactuca</taxon>
    </lineage>
</organism>
<dbReference type="InterPro" id="IPR025287">
    <property type="entry name" value="WAK_GUB"/>
</dbReference>
<keyword evidence="6 17" id="KW-0732">Signal</keyword>
<dbReference type="PROSITE" id="PS50011">
    <property type="entry name" value="PROTEIN_KINASE_DOM"/>
    <property type="match status" value="1"/>
</dbReference>
<evidence type="ECO:0000256" key="11">
    <source>
        <dbReference type="ARBA" id="ARBA00023136"/>
    </source>
</evidence>
<evidence type="ECO:0000256" key="6">
    <source>
        <dbReference type="ARBA" id="ARBA00022729"/>
    </source>
</evidence>
<dbReference type="FunFam" id="3.30.200.20:FF:000015">
    <property type="entry name" value="Somatic embryogenesis receptor kinase 1"/>
    <property type="match status" value="1"/>
</dbReference>
<dbReference type="EC" id="2.7.11.1" evidence="2"/>
<evidence type="ECO:0000313" key="20">
    <source>
        <dbReference type="Proteomes" id="UP001177003"/>
    </source>
</evidence>
<dbReference type="Proteomes" id="UP001177003">
    <property type="component" value="Chromosome 0"/>
</dbReference>
<name>A0AA35V4G4_LACSI</name>
<keyword evidence="10 16" id="KW-1133">Transmembrane helix</keyword>
<keyword evidence="4" id="KW-0808">Transferase</keyword>
<keyword evidence="7 15" id="KW-0547">Nucleotide-binding</keyword>
<dbReference type="Gene3D" id="3.30.200.20">
    <property type="entry name" value="Phosphorylase Kinase, domain 1"/>
    <property type="match status" value="1"/>
</dbReference>
<dbReference type="InterPro" id="IPR011009">
    <property type="entry name" value="Kinase-like_dom_sf"/>
</dbReference>
<evidence type="ECO:0000256" key="16">
    <source>
        <dbReference type="SAM" id="Phobius"/>
    </source>
</evidence>
<dbReference type="InterPro" id="IPR008271">
    <property type="entry name" value="Ser/Thr_kinase_AS"/>
</dbReference>
<evidence type="ECO:0000256" key="3">
    <source>
        <dbReference type="ARBA" id="ARBA00022527"/>
    </source>
</evidence>
<reference evidence="19" key="1">
    <citation type="submission" date="2023-04" db="EMBL/GenBank/DDBJ databases">
        <authorList>
            <person name="Vijverberg K."/>
            <person name="Xiong W."/>
            <person name="Schranz E."/>
        </authorList>
    </citation>
    <scope>NUCLEOTIDE SEQUENCE</scope>
</reference>
<comment type="subcellular location">
    <subcellularLocation>
        <location evidence="1">Membrane</location>
        <topology evidence="1">Single-pass membrane protein</topology>
    </subcellularLocation>
</comment>
<dbReference type="Pfam" id="PF14380">
    <property type="entry name" value="WAK_assoc"/>
    <property type="match status" value="1"/>
</dbReference>
<dbReference type="EMBL" id="OX465086">
    <property type="protein sequence ID" value="CAI9261878.1"/>
    <property type="molecule type" value="Genomic_DNA"/>
</dbReference>
<evidence type="ECO:0000256" key="17">
    <source>
        <dbReference type="SAM" id="SignalP"/>
    </source>
</evidence>
<dbReference type="Gene3D" id="1.10.510.10">
    <property type="entry name" value="Transferase(Phosphotransferase) domain 1"/>
    <property type="match status" value="1"/>
</dbReference>
<feature type="domain" description="Protein kinase" evidence="18">
    <location>
        <begin position="381"/>
        <end position="663"/>
    </location>
</feature>
<dbReference type="GO" id="GO:0005886">
    <property type="term" value="C:plasma membrane"/>
    <property type="evidence" value="ECO:0007669"/>
    <property type="project" value="UniProtKB-ARBA"/>
</dbReference>
<evidence type="ECO:0000256" key="5">
    <source>
        <dbReference type="ARBA" id="ARBA00022692"/>
    </source>
</evidence>
<dbReference type="GO" id="GO:0030247">
    <property type="term" value="F:polysaccharide binding"/>
    <property type="evidence" value="ECO:0007669"/>
    <property type="project" value="InterPro"/>
</dbReference>
<evidence type="ECO:0000256" key="1">
    <source>
        <dbReference type="ARBA" id="ARBA00004167"/>
    </source>
</evidence>
<gene>
    <name evidence="19" type="ORF">LSALG_LOCUS2652</name>
</gene>
<dbReference type="Pfam" id="PF07714">
    <property type="entry name" value="PK_Tyr_Ser-Thr"/>
    <property type="match status" value="1"/>
</dbReference>
<evidence type="ECO:0000256" key="8">
    <source>
        <dbReference type="ARBA" id="ARBA00022777"/>
    </source>
</evidence>
<dbReference type="AlphaFoldDB" id="A0AA35V4G4"/>
<dbReference type="FunFam" id="1.10.510.10:FF:000161">
    <property type="entry name" value="Wall-associated receptor kinase-like 20"/>
    <property type="match status" value="1"/>
</dbReference>
<dbReference type="InterPro" id="IPR017441">
    <property type="entry name" value="Protein_kinase_ATP_BS"/>
</dbReference>
<evidence type="ECO:0000259" key="18">
    <source>
        <dbReference type="PROSITE" id="PS50011"/>
    </source>
</evidence>
<dbReference type="InterPro" id="IPR000719">
    <property type="entry name" value="Prot_kinase_dom"/>
</dbReference>
<keyword evidence="5 16" id="KW-0812">Transmembrane</keyword>
<evidence type="ECO:0000256" key="15">
    <source>
        <dbReference type="PROSITE-ProRule" id="PRU10141"/>
    </source>
</evidence>
<dbReference type="GO" id="GO:0005524">
    <property type="term" value="F:ATP binding"/>
    <property type="evidence" value="ECO:0007669"/>
    <property type="project" value="UniProtKB-UniRule"/>
</dbReference>
<evidence type="ECO:0000256" key="12">
    <source>
        <dbReference type="ARBA" id="ARBA00023180"/>
    </source>
</evidence>
<evidence type="ECO:0000256" key="2">
    <source>
        <dbReference type="ARBA" id="ARBA00012513"/>
    </source>
</evidence>
<evidence type="ECO:0000256" key="10">
    <source>
        <dbReference type="ARBA" id="ARBA00022989"/>
    </source>
</evidence>
<comment type="catalytic activity">
    <reaction evidence="14">
        <text>L-seryl-[protein] + ATP = O-phospho-L-seryl-[protein] + ADP + H(+)</text>
        <dbReference type="Rhea" id="RHEA:17989"/>
        <dbReference type="Rhea" id="RHEA-COMP:9863"/>
        <dbReference type="Rhea" id="RHEA-COMP:11604"/>
        <dbReference type="ChEBI" id="CHEBI:15378"/>
        <dbReference type="ChEBI" id="CHEBI:29999"/>
        <dbReference type="ChEBI" id="CHEBI:30616"/>
        <dbReference type="ChEBI" id="CHEBI:83421"/>
        <dbReference type="ChEBI" id="CHEBI:456216"/>
        <dbReference type="EC" id="2.7.11.1"/>
    </reaction>
</comment>
<evidence type="ECO:0000256" key="14">
    <source>
        <dbReference type="ARBA" id="ARBA00048679"/>
    </source>
</evidence>
<keyword evidence="8" id="KW-0418">Kinase</keyword>
<dbReference type="SMART" id="SM00220">
    <property type="entry name" value="S_TKc"/>
    <property type="match status" value="1"/>
</dbReference>
<evidence type="ECO:0000256" key="7">
    <source>
        <dbReference type="ARBA" id="ARBA00022741"/>
    </source>
</evidence>
<sequence>MKRRLDPSPAFFPVILSIVLCFPAISCQETQRPFDVCGARVQCGAITVEYPFWGLNRPAYCGHPGFQLTCPSNVPLLNFESLNYRVLRSDTSTQTITIARNDLRENICPRFLYNTSYNSTLFNGDNFDQRNVSLYYNCNSSIGVILLGTNYRFTCNVNESQSDSYFIRTDQLIPSVASSLDQCQNRIDVPVNQSSATRLATGIATTDDLRSGLTAGFQLQWTANINECDRCIRSNGQCGSNSTSPDVFACYCANGNFSLTCNDTNEGGGSSSKKSVSTIVAVVGAILAAIGIGIGIFVCRQRRKRIAIRELSPSHTETKAILTTVSNYQVNNNQVNSGSSNFTSSIPSYPSSKTSNDFGKSSYFGAQVFSYEELEVATDNFNNSRELGDGGFGAVYYGKLIDGREVAVKRLYENNFKRVEQFMNEVEILTKLNHENLVKLYGCSSKHSKELLLVYEYIPNGTVADHLHGKLSTSTSAPISWPLRLNIAIETAEALAYLHNSDVIHRDVKTTNILLDKTFKVKVADFGLSRLFPNDATHVSTAPQGTPGYVDPEYYQCYQLTDKSDVYSFGVVLIELLSSLMAVDTSRHRLDINLANMAVVKIQNHLLGELVDKSVGFESDGVVRRMMTLVAELAFRCLQQEKDLRPTMKEVVEVLRGIQNDEMNAQKLEVVDIVVDDGGRLKDC</sequence>
<dbReference type="InterPro" id="IPR032872">
    <property type="entry name" value="WAK_assoc_C"/>
</dbReference>
<dbReference type="Pfam" id="PF13947">
    <property type="entry name" value="GUB_WAK_bind"/>
    <property type="match status" value="1"/>
</dbReference>
<dbReference type="PROSITE" id="PS00107">
    <property type="entry name" value="PROTEIN_KINASE_ATP"/>
    <property type="match status" value="1"/>
</dbReference>
<evidence type="ECO:0000256" key="9">
    <source>
        <dbReference type="ARBA" id="ARBA00022840"/>
    </source>
</evidence>
<feature type="binding site" evidence="15">
    <location>
        <position position="409"/>
    </location>
    <ligand>
        <name>ATP</name>
        <dbReference type="ChEBI" id="CHEBI:30616"/>
    </ligand>
</feature>
<feature type="transmembrane region" description="Helical" evidence="16">
    <location>
        <begin position="279"/>
        <end position="299"/>
    </location>
</feature>
<keyword evidence="9 15" id="KW-0067">ATP-binding</keyword>
<keyword evidence="11 16" id="KW-0472">Membrane</keyword>
<dbReference type="PROSITE" id="PS00108">
    <property type="entry name" value="PROTEIN_KINASE_ST"/>
    <property type="match status" value="1"/>
</dbReference>
<proteinExistence type="predicted"/>
<keyword evidence="3" id="KW-0723">Serine/threonine-protein kinase</keyword>
<feature type="chain" id="PRO_5041434705" description="non-specific serine/threonine protein kinase" evidence="17">
    <location>
        <begin position="28"/>
        <end position="684"/>
    </location>
</feature>
<dbReference type="SUPFAM" id="SSF56112">
    <property type="entry name" value="Protein kinase-like (PK-like)"/>
    <property type="match status" value="1"/>
</dbReference>
<protein>
    <recommendedName>
        <fullName evidence="2">non-specific serine/threonine protein kinase</fullName>
        <ecNumber evidence="2">2.7.11.1</ecNumber>
    </recommendedName>
</protein>
<keyword evidence="12" id="KW-0325">Glycoprotein</keyword>
<dbReference type="InterPro" id="IPR001245">
    <property type="entry name" value="Ser-Thr/Tyr_kinase_cat_dom"/>
</dbReference>